<accession>A0A2I0KS49</accession>
<keyword evidence="3" id="KW-1185">Reference proteome</keyword>
<feature type="region of interest" description="Disordered" evidence="1">
    <location>
        <begin position="80"/>
        <end position="127"/>
    </location>
</feature>
<dbReference type="Proteomes" id="UP000233551">
    <property type="component" value="Unassembled WGS sequence"/>
</dbReference>
<reference evidence="2 3" key="1">
    <citation type="submission" date="2017-11" db="EMBL/GenBank/DDBJ databases">
        <title>De-novo sequencing of pomegranate (Punica granatum L.) genome.</title>
        <authorList>
            <person name="Akparov Z."/>
            <person name="Amiraslanov A."/>
            <person name="Hajiyeva S."/>
            <person name="Abbasov M."/>
            <person name="Kaur K."/>
            <person name="Hamwieh A."/>
            <person name="Solovyev V."/>
            <person name="Salamov A."/>
            <person name="Braich B."/>
            <person name="Kosarev P."/>
            <person name="Mahmoud A."/>
            <person name="Hajiyev E."/>
            <person name="Babayeva S."/>
            <person name="Izzatullayeva V."/>
            <person name="Mammadov A."/>
            <person name="Mammadov A."/>
            <person name="Sharifova S."/>
            <person name="Ojaghi J."/>
            <person name="Eynullazada K."/>
            <person name="Bayramov B."/>
            <person name="Abdulazimova A."/>
            <person name="Shahmuradov I."/>
        </authorList>
    </citation>
    <scope>NUCLEOTIDE SEQUENCE [LARGE SCALE GENOMIC DNA]</scope>
    <source>
        <strain evidence="3">cv. AG2017</strain>
        <tissue evidence="2">Leaf</tissue>
    </source>
</reference>
<name>A0A2I0KS49_PUNGR</name>
<proteinExistence type="predicted"/>
<organism evidence="2 3">
    <name type="scientific">Punica granatum</name>
    <name type="common">Pomegranate</name>
    <dbReference type="NCBI Taxonomy" id="22663"/>
    <lineage>
        <taxon>Eukaryota</taxon>
        <taxon>Viridiplantae</taxon>
        <taxon>Streptophyta</taxon>
        <taxon>Embryophyta</taxon>
        <taxon>Tracheophyta</taxon>
        <taxon>Spermatophyta</taxon>
        <taxon>Magnoliopsida</taxon>
        <taxon>eudicotyledons</taxon>
        <taxon>Gunneridae</taxon>
        <taxon>Pentapetalae</taxon>
        <taxon>rosids</taxon>
        <taxon>malvids</taxon>
        <taxon>Myrtales</taxon>
        <taxon>Lythraceae</taxon>
        <taxon>Punica</taxon>
    </lineage>
</organism>
<protein>
    <submittedName>
        <fullName evidence="2">Uncharacterized protein</fullName>
    </submittedName>
</protein>
<sequence length="127" mass="14585">MKPDQTEPDQTTRPEKRMKQTLEAAGDKEQQLKQRLEEVSFNWVDDSSSNRDDSDSNRAAEQHKCRYNTADTQQAVEMKIVGSRQQQTQTETTGRPLETTGTSRTGDHLRRKRLGDNHLTETERPAL</sequence>
<feature type="compositionally biased region" description="Basic and acidic residues" evidence="1">
    <location>
        <begin position="48"/>
        <end position="64"/>
    </location>
</feature>
<comment type="caution">
    <text evidence="2">The sequence shown here is derived from an EMBL/GenBank/DDBJ whole genome shotgun (WGS) entry which is preliminary data.</text>
</comment>
<evidence type="ECO:0000256" key="1">
    <source>
        <dbReference type="SAM" id="MobiDB-lite"/>
    </source>
</evidence>
<gene>
    <name evidence="2" type="ORF">CRG98_008312</name>
</gene>
<feature type="compositionally biased region" description="Basic and acidic residues" evidence="1">
    <location>
        <begin position="114"/>
        <end position="127"/>
    </location>
</feature>
<dbReference type="EMBL" id="PGOL01000385">
    <property type="protein sequence ID" value="PKI71312.1"/>
    <property type="molecule type" value="Genomic_DNA"/>
</dbReference>
<dbReference type="AlphaFoldDB" id="A0A2I0KS49"/>
<evidence type="ECO:0000313" key="2">
    <source>
        <dbReference type="EMBL" id="PKI71312.1"/>
    </source>
</evidence>
<feature type="compositionally biased region" description="Basic and acidic residues" evidence="1">
    <location>
        <begin position="1"/>
        <end position="38"/>
    </location>
</feature>
<feature type="region of interest" description="Disordered" evidence="1">
    <location>
        <begin position="1"/>
        <end position="67"/>
    </location>
</feature>
<evidence type="ECO:0000313" key="3">
    <source>
        <dbReference type="Proteomes" id="UP000233551"/>
    </source>
</evidence>